<proteinExistence type="predicted"/>
<dbReference type="InterPro" id="IPR025857">
    <property type="entry name" value="MacB_PCD"/>
</dbReference>
<feature type="transmembrane region" description="Helical" evidence="6">
    <location>
        <begin position="488"/>
        <end position="507"/>
    </location>
</feature>
<accession>I0INB8</accession>
<dbReference type="RefSeq" id="WP_014449257.1">
    <property type="nucleotide sequence ID" value="NC_017094.1"/>
</dbReference>
<dbReference type="Proteomes" id="UP000007382">
    <property type="component" value="Chromosome"/>
</dbReference>
<evidence type="ECO:0000256" key="6">
    <source>
        <dbReference type="SAM" id="Phobius"/>
    </source>
</evidence>
<evidence type="ECO:0000256" key="1">
    <source>
        <dbReference type="ARBA" id="ARBA00004651"/>
    </source>
</evidence>
<dbReference type="GO" id="GO:0005886">
    <property type="term" value="C:plasma membrane"/>
    <property type="evidence" value="ECO:0007669"/>
    <property type="project" value="UniProtKB-SubCell"/>
</dbReference>
<feature type="transmembrane region" description="Helical" evidence="6">
    <location>
        <begin position="768"/>
        <end position="801"/>
    </location>
</feature>
<gene>
    <name evidence="9" type="ordered locus">LFE_1074</name>
</gene>
<name>I0INB8_LEPFC</name>
<dbReference type="STRING" id="1162668.LFE_1074"/>
<feature type="transmembrane region" description="Helical" evidence="6">
    <location>
        <begin position="17"/>
        <end position="40"/>
    </location>
</feature>
<keyword evidence="10" id="KW-1185">Reference proteome</keyword>
<keyword evidence="3 6" id="KW-0812">Transmembrane</keyword>
<feature type="transmembrane region" description="Helical" evidence="6">
    <location>
        <begin position="722"/>
        <end position="747"/>
    </location>
</feature>
<feature type="transmembrane region" description="Helical" evidence="6">
    <location>
        <begin position="298"/>
        <end position="320"/>
    </location>
</feature>
<organism evidence="9 10">
    <name type="scientific">Leptospirillum ferrooxidans (strain C2-3)</name>
    <dbReference type="NCBI Taxonomy" id="1162668"/>
    <lineage>
        <taxon>Bacteria</taxon>
        <taxon>Pseudomonadati</taxon>
        <taxon>Nitrospirota</taxon>
        <taxon>Nitrospiria</taxon>
        <taxon>Nitrospirales</taxon>
        <taxon>Nitrospiraceae</taxon>
        <taxon>Leptospirillum</taxon>
    </lineage>
</organism>
<evidence type="ECO:0000256" key="4">
    <source>
        <dbReference type="ARBA" id="ARBA00022989"/>
    </source>
</evidence>
<feature type="transmembrane region" description="Helical" evidence="6">
    <location>
        <begin position="358"/>
        <end position="378"/>
    </location>
</feature>
<sequence>MTTPFFSYSISHMRRHWLVTLLTILGISSGTAVIISVLLANESALLSFTRAIIHIKGKNDLVIRSPSGVPFRDDLVDNLHLVTPEIPFRLSPVITKQVYYQNSLFFVRGMDLLSELDGMPKGSPSQRLREKGALLAPGGLNRYHLRRGETITVDSGITHVPVKILGEIPKTESTLLMAANTLIMDISWVQGDFHSPGQIDQIDLFWRGSHPLTPNTLSFWAKKIRQIAGPALSVESPDAQHREYARLLDSYRSNLLALSLVSLIVGMFLIYNTISLLVIQRQKELQTLRLLGTTPREILVMILLEGGILGVLGGGLGVFLGHLLSHITIKAVAGTLSAIYLPPHIMPNLTPRGADLPVFLLTIGASVFSAFFPARIAMQASPSIGADRPHTEERIHQQWKWRVFSGLSLGLLGALLLKTPPIHGFPWGGYIGALALVFAVSLFVPPGVRLMGALLRALAPPESLFPEARSIWSHASSQFVFGISRSQVAISAVMVGLSMMIGISILVESFERTLEIWIQQNLVANLYVKPLTCRALTCRDTLPPDLEKRIASWKEVKMVAPYVLFPLSINGRRVWLGFSPLDRLIQKAPLSIMDPHPKKIVREFSNGDGVLISESFAFHSKKNPGDTLEIPTPDGQKRYRILAIFHDYQSSAGLILLPWNKMESLFHTDRPGSLSIFLKNPSDTEKIMARLTRDIPGHPAFFLRSQSGLNHRVMRIFHQSFAITYALLGISLLVSIIGVGNTLFLLIHERKWEMELLRILGFTSGQIMQIILLEAFFMALAGTILGIFLGTVVGYIIVFVINREAFGWTLFWIWPGERIALLSMALLLAATLSGLVPWMIFKKKLEKGIST</sequence>
<reference evidence="10" key="2">
    <citation type="submission" date="2012-03" db="EMBL/GenBank/DDBJ databases">
        <title>The complete genome sequence of the pioneer microbe on fresh volcanic deposit, Leptospirillum ferrooxidans strain C2-3.</title>
        <authorList>
            <person name="Fujimura R."/>
            <person name="Sato Y."/>
            <person name="Nishizawa T."/>
            <person name="Nanba K."/>
            <person name="Oshima K."/>
            <person name="Hattori M."/>
            <person name="Kamijo T."/>
            <person name="Ohta H."/>
        </authorList>
    </citation>
    <scope>NUCLEOTIDE SEQUENCE [LARGE SCALE GENOMIC DNA]</scope>
    <source>
        <strain evidence="10">C2-3</strain>
    </source>
</reference>
<evidence type="ECO:0000313" key="10">
    <source>
        <dbReference type="Proteomes" id="UP000007382"/>
    </source>
</evidence>
<reference evidence="9 10" key="1">
    <citation type="journal article" date="2012" name="J. Bacteriol.">
        <title>Complete Genome Sequence of Leptospirillum ferrooxidans Strain C2-3, Isolated from a Fresh Volcanic Ash Deposit on the Island of Miyake, Japan.</title>
        <authorList>
            <person name="Fujimura R."/>
            <person name="Sato Y."/>
            <person name="Nishizawa T."/>
            <person name="Oshima K."/>
            <person name="Kim S.-W."/>
            <person name="Hattori M."/>
            <person name="Kamijo T."/>
            <person name="Ohta H."/>
        </authorList>
    </citation>
    <scope>NUCLEOTIDE SEQUENCE [LARGE SCALE GENOMIC DNA]</scope>
    <source>
        <strain evidence="9 10">C2-3</strain>
    </source>
</reference>
<evidence type="ECO:0000256" key="2">
    <source>
        <dbReference type="ARBA" id="ARBA00022475"/>
    </source>
</evidence>
<evidence type="ECO:0000259" key="8">
    <source>
        <dbReference type="Pfam" id="PF12704"/>
    </source>
</evidence>
<dbReference type="PANTHER" id="PTHR30287">
    <property type="entry name" value="MEMBRANE COMPONENT OF PREDICTED ABC SUPERFAMILY METABOLITE UPTAKE TRANSPORTER"/>
    <property type="match status" value="1"/>
</dbReference>
<feature type="transmembrane region" description="Helical" evidence="6">
    <location>
        <begin position="821"/>
        <end position="841"/>
    </location>
</feature>
<dbReference type="InterPro" id="IPR003838">
    <property type="entry name" value="ABC3_permease_C"/>
</dbReference>
<comment type="subcellular location">
    <subcellularLocation>
        <location evidence="1">Cell membrane</location>
        <topology evidence="1">Multi-pass membrane protein</topology>
    </subcellularLocation>
</comment>
<dbReference type="OrthoDB" id="9780560at2"/>
<dbReference type="KEGG" id="lfc:LFE_1074"/>
<feature type="domain" description="MacB-like periplasmic core" evidence="8">
    <location>
        <begin position="20"/>
        <end position="193"/>
    </location>
</feature>
<protein>
    <submittedName>
        <fullName evidence="9">Putative permease</fullName>
    </submittedName>
</protein>
<keyword evidence="4 6" id="KW-1133">Transmembrane helix</keyword>
<dbReference type="EMBL" id="AP012342">
    <property type="protein sequence ID" value="BAM06767.1"/>
    <property type="molecule type" value="Genomic_DNA"/>
</dbReference>
<feature type="domain" description="MacB-like periplasmic core" evidence="8">
    <location>
        <begin position="489"/>
        <end position="693"/>
    </location>
</feature>
<evidence type="ECO:0000313" key="9">
    <source>
        <dbReference type="EMBL" id="BAM06767.1"/>
    </source>
</evidence>
<dbReference type="Pfam" id="PF02687">
    <property type="entry name" value="FtsX"/>
    <property type="match status" value="2"/>
</dbReference>
<dbReference type="PATRIC" id="fig|1162668.3.peg.1244"/>
<dbReference type="HOGENOM" id="CLU_012341_0_0_0"/>
<dbReference type="PANTHER" id="PTHR30287:SF2">
    <property type="entry name" value="BLL1001 PROTEIN"/>
    <property type="match status" value="1"/>
</dbReference>
<dbReference type="InterPro" id="IPR038766">
    <property type="entry name" value="Membrane_comp_ABC_pdt"/>
</dbReference>
<keyword evidence="5 6" id="KW-0472">Membrane</keyword>
<dbReference type="Pfam" id="PF12704">
    <property type="entry name" value="MacB_PCD"/>
    <property type="match status" value="2"/>
</dbReference>
<feature type="transmembrane region" description="Helical" evidence="6">
    <location>
        <begin position="399"/>
        <end position="417"/>
    </location>
</feature>
<feature type="domain" description="ABC3 transporter permease C-terminal" evidence="7">
    <location>
        <begin position="257"/>
        <end position="382"/>
    </location>
</feature>
<feature type="transmembrane region" description="Helical" evidence="6">
    <location>
        <begin position="255"/>
        <end position="278"/>
    </location>
</feature>
<evidence type="ECO:0000256" key="5">
    <source>
        <dbReference type="ARBA" id="ARBA00023136"/>
    </source>
</evidence>
<evidence type="ECO:0000259" key="7">
    <source>
        <dbReference type="Pfam" id="PF02687"/>
    </source>
</evidence>
<dbReference type="AlphaFoldDB" id="I0INB8"/>
<dbReference type="eggNOG" id="COG0577">
    <property type="taxonomic scope" value="Bacteria"/>
</dbReference>
<feature type="transmembrane region" description="Helical" evidence="6">
    <location>
        <begin position="429"/>
        <end position="448"/>
    </location>
</feature>
<keyword evidence="2" id="KW-1003">Cell membrane</keyword>
<evidence type="ECO:0000256" key="3">
    <source>
        <dbReference type="ARBA" id="ARBA00022692"/>
    </source>
</evidence>
<feature type="domain" description="ABC3 transporter permease C-terminal" evidence="7">
    <location>
        <begin position="727"/>
        <end position="843"/>
    </location>
</feature>